<dbReference type="PANTHER" id="PTHR45024:SF3">
    <property type="entry name" value="BLL2957 PROTEIN"/>
    <property type="match status" value="1"/>
</dbReference>
<dbReference type="Pfam" id="PF00106">
    <property type="entry name" value="adh_short"/>
    <property type="match status" value="1"/>
</dbReference>
<comment type="caution">
    <text evidence="4">The sequence shown here is derived from an EMBL/GenBank/DDBJ whole genome shotgun (WGS) entry which is preliminary data.</text>
</comment>
<dbReference type="PRINTS" id="PR00081">
    <property type="entry name" value="GDHRDH"/>
</dbReference>
<evidence type="ECO:0000256" key="1">
    <source>
        <dbReference type="ARBA" id="ARBA00006484"/>
    </source>
</evidence>
<evidence type="ECO:0000259" key="3">
    <source>
        <dbReference type="SMART" id="SM00822"/>
    </source>
</evidence>
<dbReference type="InterPro" id="IPR002347">
    <property type="entry name" value="SDR_fam"/>
</dbReference>
<dbReference type="InterPro" id="IPR051687">
    <property type="entry name" value="Peroxisomal_Beta-Oxidation"/>
</dbReference>
<dbReference type="PROSITE" id="PS00061">
    <property type="entry name" value="ADH_SHORT"/>
    <property type="match status" value="1"/>
</dbReference>
<dbReference type="Proteomes" id="UP000239724">
    <property type="component" value="Unassembled WGS sequence"/>
</dbReference>
<dbReference type="InterPro" id="IPR036291">
    <property type="entry name" value="NAD(P)-bd_dom_sf"/>
</dbReference>
<organism evidence="4 5">
    <name type="scientific">Rhodopila globiformis</name>
    <name type="common">Rhodopseudomonas globiformis</name>
    <dbReference type="NCBI Taxonomy" id="1071"/>
    <lineage>
        <taxon>Bacteria</taxon>
        <taxon>Pseudomonadati</taxon>
        <taxon>Pseudomonadota</taxon>
        <taxon>Alphaproteobacteria</taxon>
        <taxon>Acetobacterales</taxon>
        <taxon>Acetobacteraceae</taxon>
        <taxon>Rhodopila</taxon>
    </lineage>
</organism>
<dbReference type="PRINTS" id="PR00080">
    <property type="entry name" value="SDRFAMILY"/>
</dbReference>
<keyword evidence="5" id="KW-1185">Reference proteome</keyword>
<proteinExistence type="inferred from homology"/>
<dbReference type="OrthoDB" id="9804774at2"/>
<dbReference type="InterPro" id="IPR020904">
    <property type="entry name" value="Sc_DH/Rdtase_CS"/>
</dbReference>
<dbReference type="InterPro" id="IPR057326">
    <property type="entry name" value="KR_dom"/>
</dbReference>
<comment type="similarity">
    <text evidence="1 2">Belongs to the short-chain dehydrogenases/reductases (SDR) family.</text>
</comment>
<name>A0A2S6NB61_RHOGL</name>
<reference evidence="4 5" key="1">
    <citation type="journal article" date="2018" name="Arch. Microbiol.">
        <title>New insights into the metabolic potential of the phototrophic purple bacterium Rhodopila globiformis DSM 161(T) from its draft genome sequence and evidence for a vanadium-dependent nitrogenase.</title>
        <authorList>
            <person name="Imhoff J.F."/>
            <person name="Rahn T."/>
            <person name="Kunzel S."/>
            <person name="Neulinger S.C."/>
        </authorList>
    </citation>
    <scope>NUCLEOTIDE SEQUENCE [LARGE SCALE GENOMIC DNA]</scope>
    <source>
        <strain evidence="4 5">DSM 161</strain>
    </source>
</reference>
<protein>
    <submittedName>
        <fullName evidence="4">3-hydroxyacyl-CoA dehydrogenase</fullName>
    </submittedName>
</protein>
<dbReference type="PANTHER" id="PTHR45024">
    <property type="entry name" value="DEHYDROGENASES, SHORT CHAIN"/>
    <property type="match status" value="1"/>
</dbReference>
<sequence length="301" mass="32440">MLDGKVAVVTGAGGGIGRASAIVLAANGAKVVVNDVGATVTGEGQDAGPAQRVVQEITQAHGAGRAVANSGSVASWEDAQRMVQDAIDNFGRIDMVVNNAGILRDRMFHYMSIEEWDAVIKVHLYGAFYVSRAAIPHFRKQESGSFVHITSTSGLIGSVGQVNYGAAKMGIAGLSRNIAMDMQRYKVRSNCIGPHAFSRMIETVPGQTEEQLKARAEKTRPDHIAQLIAFLGTDAAAGVSGQIFGVRGNEVYLYNQPRPIRIMARSDGWTPEKLAEHWLPAVKNSLTPLERTRDVYPWDPV</sequence>
<dbReference type="Gene3D" id="3.40.50.720">
    <property type="entry name" value="NAD(P)-binding Rossmann-like Domain"/>
    <property type="match status" value="1"/>
</dbReference>
<evidence type="ECO:0000313" key="5">
    <source>
        <dbReference type="Proteomes" id="UP000239724"/>
    </source>
</evidence>
<dbReference type="EMBL" id="NHRY01000182">
    <property type="protein sequence ID" value="PPQ31860.1"/>
    <property type="molecule type" value="Genomic_DNA"/>
</dbReference>
<evidence type="ECO:0000313" key="4">
    <source>
        <dbReference type="EMBL" id="PPQ31860.1"/>
    </source>
</evidence>
<dbReference type="SMART" id="SM00822">
    <property type="entry name" value="PKS_KR"/>
    <property type="match status" value="1"/>
</dbReference>
<feature type="domain" description="Ketoreductase" evidence="3">
    <location>
        <begin position="5"/>
        <end position="203"/>
    </location>
</feature>
<dbReference type="FunFam" id="3.40.50.720:FF:000084">
    <property type="entry name" value="Short-chain dehydrogenase reductase"/>
    <property type="match status" value="1"/>
</dbReference>
<accession>A0A2S6NB61</accession>
<dbReference type="AlphaFoldDB" id="A0A2S6NB61"/>
<gene>
    <name evidence="4" type="ORF">CCS01_16405</name>
</gene>
<evidence type="ECO:0000256" key="2">
    <source>
        <dbReference type="RuleBase" id="RU000363"/>
    </source>
</evidence>
<dbReference type="SUPFAM" id="SSF51735">
    <property type="entry name" value="NAD(P)-binding Rossmann-fold domains"/>
    <property type="match status" value="1"/>
</dbReference>